<dbReference type="PANTHER" id="PTHR43285:SF2">
    <property type="entry name" value="ANTHRANILATE PHOSPHORIBOSYLTRANSFERASE"/>
    <property type="match status" value="1"/>
</dbReference>
<reference evidence="6 7" key="1">
    <citation type="submission" date="2017-11" db="EMBL/GenBank/DDBJ databases">
        <title>Revising the taxonomy of the Acinetobacter lwoffii group: the description of Acinetobacter pseudolwoffii sp. nov. and emended description of Acinetobacter lwoffii.</title>
        <authorList>
            <person name="Nemec A."/>
            <person name="Radolfova-Krizova L."/>
        </authorList>
    </citation>
    <scope>NUCLEOTIDE SEQUENCE [LARGE SCALE GENOMIC DNA]</scope>
    <source>
        <strain evidence="6 7">ANC 5044</strain>
    </source>
</reference>
<evidence type="ECO:0000256" key="1">
    <source>
        <dbReference type="ARBA" id="ARBA00022676"/>
    </source>
</evidence>
<accession>A0A2H9YSY2</accession>
<feature type="domain" description="Glycosyl transferase family 3" evidence="4">
    <location>
        <begin position="109"/>
        <end position="325"/>
    </location>
</feature>
<keyword evidence="3" id="KW-0822">Tryptophan biosynthesis</keyword>
<dbReference type="PANTHER" id="PTHR43285">
    <property type="entry name" value="ANTHRANILATE PHOSPHORIBOSYLTRANSFERASE"/>
    <property type="match status" value="1"/>
</dbReference>
<dbReference type="Pfam" id="PF02885">
    <property type="entry name" value="Glycos_trans_3N"/>
    <property type="match status" value="1"/>
</dbReference>
<dbReference type="GO" id="GO:0000162">
    <property type="term" value="P:L-tryptophan biosynthetic process"/>
    <property type="evidence" value="ECO:0007669"/>
    <property type="project" value="UniProtKB-KW"/>
</dbReference>
<dbReference type="Gene3D" id="1.20.970.10">
    <property type="entry name" value="Transferase, Pyrimidine Nucleoside Phosphorylase, Chain C"/>
    <property type="match status" value="1"/>
</dbReference>
<name>A0A2H9YSY2_9GAMM</name>
<dbReference type="SUPFAM" id="SSF47648">
    <property type="entry name" value="Nucleoside phosphorylase/phosphoribosyltransferase N-terminal domain"/>
    <property type="match status" value="1"/>
</dbReference>
<proteinExistence type="predicted"/>
<keyword evidence="3" id="KW-0028">Amino-acid biosynthesis</keyword>
<dbReference type="Gene3D" id="3.40.1030.10">
    <property type="entry name" value="Nucleoside phosphorylase/phosphoribosyltransferase catalytic domain"/>
    <property type="match status" value="1"/>
</dbReference>
<dbReference type="InterPro" id="IPR000312">
    <property type="entry name" value="Glycosyl_Trfase_fam3"/>
</dbReference>
<dbReference type="NCBIfam" id="NF006564">
    <property type="entry name" value="PRK09071.1"/>
    <property type="match status" value="1"/>
</dbReference>
<dbReference type="AlphaFoldDB" id="A0A2H9YSY2"/>
<dbReference type="GeneID" id="97175699"/>
<dbReference type="SUPFAM" id="SSF52418">
    <property type="entry name" value="Nucleoside phosphorylase/phosphoribosyltransferase catalytic domain"/>
    <property type="match status" value="1"/>
</dbReference>
<dbReference type="InterPro" id="IPR005940">
    <property type="entry name" value="Anthranilate_Pribosyl_Tfrase"/>
</dbReference>
<dbReference type="GO" id="GO:0005829">
    <property type="term" value="C:cytosol"/>
    <property type="evidence" value="ECO:0007669"/>
    <property type="project" value="TreeGrafter"/>
</dbReference>
<dbReference type="InterPro" id="IPR035902">
    <property type="entry name" value="Nuc_phospho_transferase"/>
</dbReference>
<dbReference type="Pfam" id="PF00591">
    <property type="entry name" value="Glycos_transf_3"/>
    <property type="match status" value="1"/>
</dbReference>
<protein>
    <submittedName>
        <fullName evidence="6">Glycosyl transferase</fullName>
    </submittedName>
</protein>
<evidence type="ECO:0000256" key="3">
    <source>
        <dbReference type="ARBA" id="ARBA00022822"/>
    </source>
</evidence>
<evidence type="ECO:0000313" key="7">
    <source>
        <dbReference type="Proteomes" id="UP000243446"/>
    </source>
</evidence>
<organism evidence="6 7">
    <name type="scientific">Acinetobacter pseudolwoffii</name>
    <dbReference type="NCBI Taxonomy" id="2053287"/>
    <lineage>
        <taxon>Bacteria</taxon>
        <taxon>Pseudomonadati</taxon>
        <taxon>Pseudomonadota</taxon>
        <taxon>Gammaproteobacteria</taxon>
        <taxon>Moraxellales</taxon>
        <taxon>Moraxellaceae</taxon>
        <taxon>Acinetobacter</taxon>
    </lineage>
</organism>
<evidence type="ECO:0000259" key="4">
    <source>
        <dbReference type="Pfam" id="PF00591"/>
    </source>
</evidence>
<keyword evidence="1" id="KW-0328">Glycosyltransferase</keyword>
<dbReference type="InterPro" id="IPR036320">
    <property type="entry name" value="Glycosyl_Trfase_fam3_N_dom_sf"/>
</dbReference>
<dbReference type="GO" id="GO:0004048">
    <property type="term" value="F:anthranilate phosphoribosyltransferase activity"/>
    <property type="evidence" value="ECO:0007669"/>
    <property type="project" value="InterPro"/>
</dbReference>
<keyword evidence="3" id="KW-0057">Aromatic amino acid biosynthesis</keyword>
<sequence length="333" mass="37790">MNTKRNIYRDFEHPFAQYVRIVGKGKNGARSLSYDEAYQAFGMILKNEVLDVQLGAFLMLLRVKEESVDELAGFVQATRDQLNFKTLDVDLDWSSYAGKRKHYPWFILAALTLAKHGYNIVMHGASGHTMNRVYTEQVLTYLGYPICQNDAEVEQQLQQQHFAYIPLDVISPILADLIALRNVMGLRSPIHTLARLINPFNAKATLQAIFHPAYRGSHQQAAFRLGYKNSAVIKGEGGEFERNPDAKTLICGIKDGELYEHELPKLTDNRSPIEEELDLARFKAVWEGQQSHEYGEIAVIETMGIALYTMGVYDSFEAAMQKAKTLWANRHTV</sequence>
<dbReference type="InterPro" id="IPR017459">
    <property type="entry name" value="Glycosyl_Trfase_fam3_N_dom"/>
</dbReference>
<dbReference type="RefSeq" id="WP_100534803.1">
    <property type="nucleotide sequence ID" value="NZ_CBDBYO010000031.1"/>
</dbReference>
<comment type="caution">
    <text evidence="6">The sequence shown here is derived from an EMBL/GenBank/DDBJ whole genome shotgun (WGS) entry which is preliminary data.</text>
</comment>
<feature type="domain" description="Glycosyl transferase family 3 N-terminal" evidence="5">
    <location>
        <begin position="27"/>
        <end position="80"/>
    </location>
</feature>
<evidence type="ECO:0000259" key="5">
    <source>
        <dbReference type="Pfam" id="PF02885"/>
    </source>
</evidence>
<evidence type="ECO:0000313" key="6">
    <source>
        <dbReference type="EMBL" id="PJO75756.1"/>
    </source>
</evidence>
<evidence type="ECO:0000256" key="2">
    <source>
        <dbReference type="ARBA" id="ARBA00022679"/>
    </source>
</evidence>
<keyword evidence="2 6" id="KW-0808">Transferase</keyword>
<dbReference type="Proteomes" id="UP000243446">
    <property type="component" value="Unassembled WGS sequence"/>
</dbReference>
<gene>
    <name evidence="6" type="ORF">CWI32_05090</name>
</gene>
<dbReference type="EMBL" id="PHRG01000002">
    <property type="protein sequence ID" value="PJO75756.1"/>
    <property type="molecule type" value="Genomic_DNA"/>
</dbReference>